<proteinExistence type="predicted"/>
<name>A0A938YGA2_9ACTN</name>
<feature type="region of interest" description="Disordered" evidence="1">
    <location>
        <begin position="1"/>
        <end position="21"/>
    </location>
</feature>
<dbReference type="RefSeq" id="WP_205260239.1">
    <property type="nucleotide sequence ID" value="NZ_JAERWK010000010.1"/>
</dbReference>
<sequence length="86" mass="9718">MTTTVAAPPEQGTEPRHQPRTKPCRLCGHAYDQHDHYRVGLDCSAGHCYCPRYRRPDLLGRALDWLVERSTVPEAAYTDSPLGVIR</sequence>
<organism evidence="2 3">
    <name type="scientific">Nakamurella leprariae</name>
    <dbReference type="NCBI Taxonomy" id="2803911"/>
    <lineage>
        <taxon>Bacteria</taxon>
        <taxon>Bacillati</taxon>
        <taxon>Actinomycetota</taxon>
        <taxon>Actinomycetes</taxon>
        <taxon>Nakamurellales</taxon>
        <taxon>Nakamurellaceae</taxon>
        <taxon>Nakamurella</taxon>
    </lineage>
</organism>
<evidence type="ECO:0000256" key="1">
    <source>
        <dbReference type="SAM" id="MobiDB-lite"/>
    </source>
</evidence>
<evidence type="ECO:0000313" key="2">
    <source>
        <dbReference type="EMBL" id="MBM9467283.1"/>
    </source>
</evidence>
<accession>A0A938YGA2</accession>
<reference evidence="2" key="1">
    <citation type="submission" date="2021-01" db="EMBL/GenBank/DDBJ databases">
        <title>YIM 132084 draft genome.</title>
        <authorList>
            <person name="An D."/>
        </authorList>
    </citation>
    <scope>NUCLEOTIDE SEQUENCE</scope>
    <source>
        <strain evidence="2">YIM 132084</strain>
    </source>
</reference>
<gene>
    <name evidence="2" type="ORF">JL106_08325</name>
</gene>
<comment type="caution">
    <text evidence="2">The sequence shown here is derived from an EMBL/GenBank/DDBJ whole genome shotgun (WGS) entry which is preliminary data.</text>
</comment>
<evidence type="ECO:0000313" key="3">
    <source>
        <dbReference type="Proteomes" id="UP000663792"/>
    </source>
</evidence>
<protein>
    <submittedName>
        <fullName evidence="2">Uncharacterized protein</fullName>
    </submittedName>
</protein>
<keyword evidence="3" id="KW-1185">Reference proteome</keyword>
<dbReference type="EMBL" id="JAERWK010000010">
    <property type="protein sequence ID" value="MBM9467283.1"/>
    <property type="molecule type" value="Genomic_DNA"/>
</dbReference>
<dbReference type="AlphaFoldDB" id="A0A938YGA2"/>
<dbReference type="Proteomes" id="UP000663792">
    <property type="component" value="Unassembled WGS sequence"/>
</dbReference>